<proteinExistence type="predicted"/>
<dbReference type="STRING" id="553973.CLOHYLEM_03934"/>
<reference evidence="2" key="2">
    <citation type="submission" date="2013-06" db="EMBL/GenBank/DDBJ databases">
        <title>Draft genome sequence of Clostridium hylemonae (DSM 15053).</title>
        <authorList>
            <person name="Sudarsanam P."/>
            <person name="Ley R."/>
            <person name="Guruge J."/>
            <person name="Turnbaugh P.J."/>
            <person name="Mahowald M."/>
            <person name="Liep D."/>
            <person name="Gordon J."/>
        </authorList>
    </citation>
    <scope>NUCLEOTIDE SEQUENCE</scope>
    <source>
        <strain evidence="2">DSM 15053</strain>
    </source>
</reference>
<dbReference type="HOGENOM" id="CLU_2971324_0_0_9"/>
<protein>
    <submittedName>
        <fullName evidence="2">Uncharacterized protein</fullName>
    </submittedName>
</protein>
<name>C0BVS1_9FIRM</name>
<evidence type="ECO:0000313" key="3">
    <source>
        <dbReference type="Proteomes" id="UP000004893"/>
    </source>
</evidence>
<dbReference type="EMBL" id="ABYI02000001">
    <property type="protein sequence ID" value="EEG75958.1"/>
    <property type="molecule type" value="Genomic_DNA"/>
</dbReference>
<dbReference type="Proteomes" id="UP000004893">
    <property type="component" value="Unassembled WGS sequence"/>
</dbReference>
<gene>
    <name evidence="2" type="ORF">CLOHYLEM_03934</name>
</gene>
<keyword evidence="3" id="KW-1185">Reference proteome</keyword>
<feature type="transmembrane region" description="Helical" evidence="1">
    <location>
        <begin position="25"/>
        <end position="54"/>
    </location>
</feature>
<organism evidence="2 3">
    <name type="scientific">[Clostridium] hylemonae DSM 15053</name>
    <dbReference type="NCBI Taxonomy" id="553973"/>
    <lineage>
        <taxon>Bacteria</taxon>
        <taxon>Bacillati</taxon>
        <taxon>Bacillota</taxon>
        <taxon>Clostridia</taxon>
        <taxon>Lachnospirales</taxon>
        <taxon>Lachnospiraceae</taxon>
    </lineage>
</organism>
<evidence type="ECO:0000313" key="2">
    <source>
        <dbReference type="EMBL" id="EEG75958.1"/>
    </source>
</evidence>
<accession>C0BVS1</accession>
<reference evidence="2" key="1">
    <citation type="submission" date="2009-02" db="EMBL/GenBank/DDBJ databases">
        <authorList>
            <person name="Fulton L."/>
            <person name="Clifton S."/>
            <person name="Fulton B."/>
            <person name="Xu J."/>
            <person name="Minx P."/>
            <person name="Pepin K.H."/>
            <person name="Johnson M."/>
            <person name="Bhonagiri V."/>
            <person name="Nash W.E."/>
            <person name="Mardis E.R."/>
            <person name="Wilson R.K."/>
        </authorList>
    </citation>
    <scope>NUCLEOTIDE SEQUENCE [LARGE SCALE GENOMIC DNA]</scope>
    <source>
        <strain evidence="2">DSM 15053</strain>
    </source>
</reference>
<dbReference type="AlphaFoldDB" id="C0BVS1"/>
<evidence type="ECO:0000256" key="1">
    <source>
        <dbReference type="SAM" id="Phobius"/>
    </source>
</evidence>
<keyword evidence="1" id="KW-0472">Membrane</keyword>
<comment type="caution">
    <text evidence="2">The sequence shown here is derived from an EMBL/GenBank/DDBJ whole genome shotgun (WGS) entry which is preliminary data.</text>
</comment>
<sequence length="58" mass="6908">MVSYFLTILHDSAHLSSMIFILHSYSVYIITFLYTIFVYYTFFNFISIFSCIIIKYGV</sequence>
<keyword evidence="1" id="KW-1133">Transmembrane helix</keyword>
<keyword evidence="1" id="KW-0812">Transmembrane</keyword>